<sequence>MGRGRRGAGGIAAAVGPLAAVARPRPGRLAHRRAAGPHPARPAAWAGVDHFGVYDRVAEPGRGDDGGVAGGGLVVVGAGRKGAGEQGGRGAGERVVLDWPFAHIQAIIPPRPPTLTCGRGRSGDIRGEPTPSDPGTH</sequence>
<dbReference type="EMBL" id="LN890656">
    <property type="protein sequence ID" value="CUS06244.1"/>
    <property type="molecule type" value="Genomic_DNA"/>
</dbReference>
<keyword evidence="3" id="KW-1185">Reference proteome</keyword>
<name>A0A160T7Z6_9CHLR</name>
<dbReference type="AlphaFoldDB" id="A0A160T7Z6"/>
<gene>
    <name evidence="2" type="ORF">CFX0092_B0710</name>
</gene>
<accession>A0A160T7Z6</accession>
<evidence type="ECO:0000256" key="1">
    <source>
        <dbReference type="SAM" id="MobiDB-lite"/>
    </source>
</evidence>
<dbReference type="Proteomes" id="UP000215027">
    <property type="component" value="Chromosome II"/>
</dbReference>
<protein>
    <submittedName>
        <fullName evidence="2">Uncharacterized protein</fullName>
    </submittedName>
</protein>
<dbReference type="KEGG" id="pbf:CFX0092_B0710"/>
<reference evidence="2" key="1">
    <citation type="submission" date="2016-01" db="EMBL/GenBank/DDBJ databases">
        <authorList>
            <person name="Mcilroy J.S."/>
            <person name="Karst M S."/>
            <person name="Albertsen M."/>
        </authorList>
    </citation>
    <scope>NUCLEOTIDE SEQUENCE</scope>
    <source>
        <strain evidence="2">Cfx-K</strain>
    </source>
</reference>
<evidence type="ECO:0000313" key="3">
    <source>
        <dbReference type="Proteomes" id="UP000215027"/>
    </source>
</evidence>
<feature type="region of interest" description="Disordered" evidence="1">
    <location>
        <begin position="108"/>
        <end position="137"/>
    </location>
</feature>
<proteinExistence type="predicted"/>
<evidence type="ECO:0000313" key="2">
    <source>
        <dbReference type="EMBL" id="CUS06244.1"/>
    </source>
</evidence>
<organism evidence="2 3">
    <name type="scientific">Candidatus Promineifilum breve</name>
    <dbReference type="NCBI Taxonomy" id="1806508"/>
    <lineage>
        <taxon>Bacteria</taxon>
        <taxon>Bacillati</taxon>
        <taxon>Chloroflexota</taxon>
        <taxon>Ardenticatenia</taxon>
        <taxon>Candidatus Promineifilales</taxon>
        <taxon>Candidatus Promineifilaceae</taxon>
        <taxon>Candidatus Promineifilum</taxon>
    </lineage>
</organism>